<gene>
    <name evidence="1" type="ORF">UFOVP351_30</name>
</gene>
<name>A0A6J5LXM5_9CAUD</name>
<organism evidence="1">
    <name type="scientific">uncultured Caudovirales phage</name>
    <dbReference type="NCBI Taxonomy" id="2100421"/>
    <lineage>
        <taxon>Viruses</taxon>
        <taxon>Duplodnaviria</taxon>
        <taxon>Heunggongvirae</taxon>
        <taxon>Uroviricota</taxon>
        <taxon>Caudoviricetes</taxon>
        <taxon>Peduoviridae</taxon>
        <taxon>Maltschvirus</taxon>
        <taxon>Maltschvirus maltsch</taxon>
    </lineage>
</organism>
<reference evidence="1" key="1">
    <citation type="submission" date="2020-04" db="EMBL/GenBank/DDBJ databases">
        <authorList>
            <person name="Chiriac C."/>
            <person name="Salcher M."/>
            <person name="Ghai R."/>
            <person name="Kavagutti S V."/>
        </authorList>
    </citation>
    <scope>NUCLEOTIDE SEQUENCE</scope>
</reference>
<proteinExistence type="predicted"/>
<sequence length="61" mass="6773">MNVFTAVLYTPEGEERFLAHDGSLTDSEAQAVRFIDPVSAETAATRAMGYGWAFMIEEEEI</sequence>
<evidence type="ECO:0000313" key="1">
    <source>
        <dbReference type="EMBL" id="CAB4139228.1"/>
    </source>
</evidence>
<dbReference type="EMBL" id="LR796360">
    <property type="protein sequence ID" value="CAB4139228.1"/>
    <property type="molecule type" value="Genomic_DNA"/>
</dbReference>
<accession>A0A6J5LXM5</accession>
<protein>
    <submittedName>
        <fullName evidence="1">Uncharacterized protein</fullName>
    </submittedName>
</protein>